<evidence type="ECO:0000313" key="3">
    <source>
        <dbReference type="Proteomes" id="UP000007431"/>
    </source>
</evidence>
<feature type="non-terminal residue" evidence="2">
    <location>
        <position position="223"/>
    </location>
</feature>
<dbReference type="AlphaFoldDB" id="D8PKU9"/>
<name>D8PKU9_SCHCM</name>
<organism evidence="3">
    <name type="scientific">Schizophyllum commune (strain H4-8 / FGSC 9210)</name>
    <name type="common">Split gill fungus</name>
    <dbReference type="NCBI Taxonomy" id="578458"/>
    <lineage>
        <taxon>Eukaryota</taxon>
        <taxon>Fungi</taxon>
        <taxon>Dikarya</taxon>
        <taxon>Basidiomycota</taxon>
        <taxon>Agaricomycotina</taxon>
        <taxon>Agaricomycetes</taxon>
        <taxon>Agaricomycetidae</taxon>
        <taxon>Agaricales</taxon>
        <taxon>Schizophyllaceae</taxon>
        <taxon>Schizophyllum</taxon>
    </lineage>
</organism>
<keyword evidence="1" id="KW-1133">Transmembrane helix</keyword>
<feature type="transmembrane region" description="Helical" evidence="1">
    <location>
        <begin position="190"/>
        <end position="209"/>
    </location>
</feature>
<sequence>MFCILNTLEELGECGGGVASPVHLLTPVRVMRNRIAWSTWPASQYSLSGPGNGGERQMQDGMCCDAVRLRLSRPMVEFVKHLFDVLAAFASFEVQYTFDFHVDILDLVDADTGVAEIIERLLRTRLMLNHSHDYMRARAILIALESEGACQQDVMGRIAWGIAEVFPSLGKTCVRLLAGSLQLRNALQGLSFFLACVLVVGVMGLLTFARANKNSAYTGSIAL</sequence>
<reference evidence="2 3" key="1">
    <citation type="journal article" date="2010" name="Nat. Biotechnol.">
        <title>Genome sequence of the model mushroom Schizophyllum commune.</title>
        <authorList>
            <person name="Ohm R.A."/>
            <person name="de Jong J.F."/>
            <person name="Lugones L.G."/>
            <person name="Aerts A."/>
            <person name="Kothe E."/>
            <person name="Stajich J.E."/>
            <person name="de Vries R.P."/>
            <person name="Record E."/>
            <person name="Levasseur A."/>
            <person name="Baker S.E."/>
            <person name="Bartholomew K.A."/>
            <person name="Coutinho P.M."/>
            <person name="Erdmann S."/>
            <person name="Fowler T.J."/>
            <person name="Gathman A.C."/>
            <person name="Lombard V."/>
            <person name="Henrissat B."/>
            <person name="Knabe N."/>
            <person name="Kuees U."/>
            <person name="Lilly W.W."/>
            <person name="Lindquist E."/>
            <person name="Lucas S."/>
            <person name="Magnuson J.K."/>
            <person name="Piumi F."/>
            <person name="Raudaskoski M."/>
            <person name="Salamov A."/>
            <person name="Schmutz J."/>
            <person name="Schwarze F.W.M.R."/>
            <person name="vanKuyk P.A."/>
            <person name="Horton J.S."/>
            <person name="Grigoriev I.V."/>
            <person name="Woesten H.A.B."/>
        </authorList>
    </citation>
    <scope>NUCLEOTIDE SEQUENCE [LARGE SCALE GENOMIC DNA]</scope>
    <source>
        <strain evidence="3">H4-8 / FGSC 9210</strain>
    </source>
</reference>
<dbReference type="HOGENOM" id="CLU_1242740_0_0_1"/>
<dbReference type="EMBL" id="GL377302">
    <property type="protein sequence ID" value="EFJ03325.1"/>
    <property type="molecule type" value="Genomic_DNA"/>
</dbReference>
<evidence type="ECO:0000313" key="2">
    <source>
        <dbReference type="EMBL" id="EFJ03325.1"/>
    </source>
</evidence>
<keyword evidence="1" id="KW-0472">Membrane</keyword>
<dbReference type="InParanoid" id="D8PKU9"/>
<proteinExistence type="predicted"/>
<protein>
    <submittedName>
        <fullName evidence="2">Expressed protein</fullName>
    </submittedName>
</protein>
<dbReference type="Proteomes" id="UP000007431">
    <property type="component" value="Unassembled WGS sequence"/>
</dbReference>
<keyword evidence="1" id="KW-0812">Transmembrane</keyword>
<accession>D8PKU9</accession>
<keyword evidence="3" id="KW-1185">Reference proteome</keyword>
<gene>
    <name evidence="2" type="ORF">SCHCODRAFT_9887</name>
</gene>
<evidence type="ECO:0000256" key="1">
    <source>
        <dbReference type="SAM" id="Phobius"/>
    </source>
</evidence>